<proteinExistence type="inferred from homology"/>
<feature type="region of interest" description="Disordered" evidence="7">
    <location>
        <begin position="338"/>
        <end position="361"/>
    </location>
</feature>
<evidence type="ECO:0000313" key="11">
    <source>
        <dbReference type="RefSeq" id="XP_034112121.1"/>
    </source>
</evidence>
<reference evidence="11 12" key="1">
    <citation type="submission" date="2025-04" db="UniProtKB">
        <authorList>
            <consortium name="RefSeq"/>
        </authorList>
    </citation>
    <scope>IDENTIFICATION</scope>
    <source>
        <strain evidence="11 12">15112-1751.03</strain>
        <tissue evidence="11 12">Whole Adult</tissue>
    </source>
</reference>
<feature type="transmembrane region" description="Helical" evidence="8">
    <location>
        <begin position="1319"/>
        <end position="1341"/>
    </location>
</feature>
<dbReference type="InterPro" id="IPR051512">
    <property type="entry name" value="Inactive_Rhomboid"/>
</dbReference>
<comment type="subcellular location">
    <subcellularLocation>
        <location evidence="1">Endoplasmic reticulum membrane</location>
        <topology evidence="1">Multi-pass membrane protein</topology>
    </subcellularLocation>
</comment>
<feature type="region of interest" description="Disordered" evidence="7">
    <location>
        <begin position="1"/>
        <end position="40"/>
    </location>
</feature>
<dbReference type="GeneID" id="117573215"/>
<comment type="similarity">
    <text evidence="2">Belongs to the peptidase S54 family.</text>
</comment>
<evidence type="ECO:0000256" key="4">
    <source>
        <dbReference type="ARBA" id="ARBA00022824"/>
    </source>
</evidence>
<dbReference type="GO" id="GO:0005789">
    <property type="term" value="C:endoplasmic reticulum membrane"/>
    <property type="evidence" value="ECO:0007669"/>
    <property type="project" value="UniProtKB-SubCell"/>
</dbReference>
<accession>A0A6P8Z6C8</accession>
<dbReference type="FunFam" id="1.20.1540.10:FF:000032">
    <property type="entry name" value="inactive rhomboid protein 1"/>
    <property type="match status" value="1"/>
</dbReference>
<feature type="compositionally biased region" description="Polar residues" evidence="7">
    <location>
        <begin position="61"/>
        <end position="71"/>
    </location>
</feature>
<feature type="region of interest" description="Disordered" evidence="7">
    <location>
        <begin position="553"/>
        <end position="572"/>
    </location>
</feature>
<feature type="transmembrane region" description="Helical" evidence="8">
    <location>
        <begin position="1241"/>
        <end position="1259"/>
    </location>
</feature>
<feature type="transmembrane region" description="Helical" evidence="8">
    <location>
        <begin position="1201"/>
        <end position="1229"/>
    </location>
</feature>
<dbReference type="Proteomes" id="UP000515160">
    <property type="component" value="Chromosome 4"/>
</dbReference>
<evidence type="ECO:0000256" key="8">
    <source>
        <dbReference type="SAM" id="Phobius"/>
    </source>
</evidence>
<evidence type="ECO:0000256" key="5">
    <source>
        <dbReference type="ARBA" id="ARBA00022989"/>
    </source>
</evidence>
<dbReference type="RefSeq" id="XP_034112121.1">
    <property type="nucleotide sequence ID" value="XM_034256230.2"/>
</dbReference>
<sequence length="1536" mass="170924">MNSIDSESSNGFAGNQRRSFNSNEGNVISLNTASSGGQRKKLNYQTQLSLKSQAAVDDNDGATTKLPSTGRFSPHPNDIFLPQTARLTIPPPFEKFGDTLIAGCLPPPSPAPSSDCLTSNYTQIQSQSNKANQQMQQLNLNQFHHQHGHHSHIYPLPSSNSTSLCNSNSGNAKSQPCTLALAIGDNNRQNKYNLHQGQQSNQRLMSPNSKYRLDRYRDPKANRMESSTAPAPSKTRYFLPSAKVQCSEAYSSYLGSTVHTPVKRYVPTPPLASELYTDLPLSSSTSVASSSSAAGTSTSFPISTHYLNMPLPLPHNYRATKCCHHPIEESIAHSKSAQTYNGTNNSNLSSPSPNCPCPSPSPASSSGISAVSITATATAPVPTPPPNICSPMVTTKSVSSCNKLRAKSDEGDSVIVIQQTISQGQNQDNTTTCLHCNTARRTTGVHQTTQTTGPISPVPVAMPLVPIKMAPINDLSKIKHHEQELTNTKMTDATFPNQQTKHADNTNKLPTLQRQTHSHQMYASSTMAPSQLIVGSPRNQMQHQQQQQFQVLAQPSQQQQQPSLQQQQSQQQTYHYSCKKRISIYMRREIARFFGVESSSEAADFMLWYGRQQRLAIRRFGLLKTNQELEYNGTNSNDNRDASGTAGMGCRGNQRNVADGYAKPPDILPARDAQYNDITLYGACRWHDKLNANHDYDATDYIERKATVVHMLITGISYVINIFNTRLTNKISNRGCTSSNKRPQWSRSFAPIHVHGRSDRDVDHSEQAERHHQMDIDVNDCTSMIATIIEDELFFDNPSEATLVANTNNDETIGADMDRKKTANKTVPLGLGIDASVGVYMTERHHNGWRTSALNTANNDVHFIGSSHDAHITQTNQINISNSVQNQPHPIRASNFIAPSTNRATRISAQLLDGVLENSRRPPMRRIKYFSVNDLDDRTDHRPFFTYWINTVQIVVLFLSIVCYGIAPIGFGTEQKTGQVLVTSLSLQTVQHVEPRNFWIGPRSNDLVHMGAKFAACMRRDMKIMDVLTKTKRQERETACCIRNDDSGCVQSSQADCSIRGLYPAKSISTWKKWSPGESGPGGRISGSVCGLDPKYCDAPASIAPYEWPDDITKWPICRKTNSFSQRYRYKDHTAEHMVCEVIGHPCCTGLYGECRITTREYCDFVSGYFHEEASLCSQISCLNNVCGMFPFFSVEIPDQFYRLLTSLCMHAGILHLAITLIVQHLFLADLERLIGTMRTAIVYITSGLVGNLTSAVLAPHRPEVGPSASLCGVVSALISLLILMHWKHLHKPYVALIKFILLCTVLFGIGTLPYQLNFAGLLAGVACGAFLTISLVPFTTFSIYDRKKKINLIWTCILFHLLVYVTLIATFYIYPSEFSTLNIVEDIFDSGTHNYISPTNNNIGHHNHNGEVVGNTQRYSQTQSQYPQYFYHPHSEIIRNSVDFTEGDTSFTQLLHPAEMNRQEDIKPWPERAYTRLFGYNKNYSIKNTMHSRSADGIIKDKGNFNSSLDNIVMATNHIDYKLNANLNITKIKGL</sequence>
<dbReference type="OrthoDB" id="2146116at2759"/>
<keyword evidence="4" id="KW-0256">Endoplasmic reticulum</keyword>
<dbReference type="CTD" id="2768944"/>
<dbReference type="InterPro" id="IPR022764">
    <property type="entry name" value="Peptidase_S54_rhomboid_dom"/>
</dbReference>
<evidence type="ECO:0000256" key="3">
    <source>
        <dbReference type="ARBA" id="ARBA00022692"/>
    </source>
</evidence>
<protein>
    <submittedName>
        <fullName evidence="11 12">Inactive rhomboid protein 1 isoform X1</fullName>
    </submittedName>
</protein>
<dbReference type="GO" id="GO:0042058">
    <property type="term" value="P:regulation of epidermal growth factor receptor signaling pathway"/>
    <property type="evidence" value="ECO:0007669"/>
    <property type="project" value="TreeGrafter"/>
</dbReference>
<dbReference type="Pfam" id="PF01694">
    <property type="entry name" value="Rhomboid"/>
    <property type="match status" value="1"/>
</dbReference>
<dbReference type="InterPro" id="IPR035952">
    <property type="entry name" value="Rhomboid-like_sf"/>
</dbReference>
<evidence type="ECO:0000313" key="12">
    <source>
        <dbReference type="RefSeq" id="XP_034112122.1"/>
    </source>
</evidence>
<evidence type="ECO:0000256" key="2">
    <source>
        <dbReference type="ARBA" id="ARBA00009045"/>
    </source>
</evidence>
<gene>
    <name evidence="11 12" type="primary">LOC117573215</name>
</gene>
<feature type="transmembrane region" description="Helical" evidence="8">
    <location>
        <begin position="1265"/>
        <end position="1287"/>
    </location>
</feature>
<feature type="transmembrane region" description="Helical" evidence="8">
    <location>
        <begin position="1353"/>
        <end position="1375"/>
    </location>
</feature>
<evidence type="ECO:0000259" key="9">
    <source>
        <dbReference type="Pfam" id="PF01694"/>
    </source>
</evidence>
<keyword evidence="10" id="KW-1185">Reference proteome</keyword>
<feature type="region of interest" description="Disordered" evidence="7">
    <location>
        <begin position="52"/>
        <end position="78"/>
    </location>
</feature>
<dbReference type="PANTHER" id="PTHR45965">
    <property type="entry name" value="INACTIVE RHOMBOID PROTEIN"/>
    <property type="match status" value="1"/>
</dbReference>
<dbReference type="Gene3D" id="1.20.1540.10">
    <property type="entry name" value="Rhomboid-like"/>
    <property type="match status" value="1"/>
</dbReference>
<evidence type="ECO:0000313" key="10">
    <source>
        <dbReference type="Proteomes" id="UP000515160"/>
    </source>
</evidence>
<keyword evidence="3 8" id="KW-0812">Transmembrane</keyword>
<feature type="transmembrane region" description="Helical" evidence="8">
    <location>
        <begin position="1294"/>
        <end position="1313"/>
    </location>
</feature>
<feature type="domain" description="Peptidase S54 rhomboid" evidence="9">
    <location>
        <begin position="1199"/>
        <end position="1336"/>
    </location>
</feature>
<dbReference type="PANTHER" id="PTHR45965:SF3">
    <property type="entry name" value="INACTIVE RHOMBOID PROTEIN 1"/>
    <property type="match status" value="1"/>
</dbReference>
<keyword evidence="5 8" id="KW-1133">Transmembrane helix</keyword>
<dbReference type="GO" id="GO:0004252">
    <property type="term" value="F:serine-type endopeptidase activity"/>
    <property type="evidence" value="ECO:0007669"/>
    <property type="project" value="InterPro"/>
</dbReference>
<dbReference type="RefSeq" id="XP_034112122.1">
    <property type="nucleotide sequence ID" value="XM_034256231.2"/>
</dbReference>
<evidence type="ECO:0000256" key="7">
    <source>
        <dbReference type="SAM" id="MobiDB-lite"/>
    </source>
</evidence>
<evidence type="ECO:0000256" key="6">
    <source>
        <dbReference type="ARBA" id="ARBA00023136"/>
    </source>
</evidence>
<dbReference type="GO" id="GO:0050708">
    <property type="term" value="P:regulation of protein secretion"/>
    <property type="evidence" value="ECO:0007669"/>
    <property type="project" value="TreeGrafter"/>
</dbReference>
<organism evidence="10 12">
    <name type="scientific">Drosophila albomicans</name>
    <name type="common">Fruit fly</name>
    <dbReference type="NCBI Taxonomy" id="7291"/>
    <lineage>
        <taxon>Eukaryota</taxon>
        <taxon>Metazoa</taxon>
        <taxon>Ecdysozoa</taxon>
        <taxon>Arthropoda</taxon>
        <taxon>Hexapoda</taxon>
        <taxon>Insecta</taxon>
        <taxon>Pterygota</taxon>
        <taxon>Neoptera</taxon>
        <taxon>Endopterygota</taxon>
        <taxon>Diptera</taxon>
        <taxon>Brachycera</taxon>
        <taxon>Muscomorpha</taxon>
        <taxon>Ephydroidea</taxon>
        <taxon>Drosophilidae</taxon>
        <taxon>Drosophila</taxon>
    </lineage>
</organism>
<feature type="compositionally biased region" description="Low complexity" evidence="7">
    <location>
        <begin position="341"/>
        <end position="352"/>
    </location>
</feature>
<keyword evidence="6 8" id="KW-0472">Membrane</keyword>
<dbReference type="SUPFAM" id="SSF144091">
    <property type="entry name" value="Rhomboid-like"/>
    <property type="match status" value="1"/>
</dbReference>
<name>A0A6P8Z6C8_DROAB</name>
<evidence type="ECO:0000256" key="1">
    <source>
        <dbReference type="ARBA" id="ARBA00004477"/>
    </source>
</evidence>